<keyword evidence="3" id="KW-1185">Reference proteome</keyword>
<accession>A0A809RFJ7</accession>
<organism evidence="2 3">
    <name type="scientific">Sulfuriferula nivalis</name>
    <dbReference type="NCBI Taxonomy" id="2675298"/>
    <lineage>
        <taxon>Bacteria</taxon>
        <taxon>Pseudomonadati</taxon>
        <taxon>Pseudomonadota</taxon>
        <taxon>Betaproteobacteria</taxon>
        <taxon>Nitrosomonadales</taxon>
        <taxon>Sulfuricellaceae</taxon>
        <taxon>Sulfuriferula</taxon>
    </lineage>
</organism>
<evidence type="ECO:0000256" key="1">
    <source>
        <dbReference type="SAM" id="MobiDB-lite"/>
    </source>
</evidence>
<protein>
    <recommendedName>
        <fullName evidence="4">Pyocin activator protein PrtN</fullName>
    </recommendedName>
</protein>
<sequence>MFIENFIKNNFAGLLTVPLSKACAVFEFNTKTARNQISAGTFPLPTLVQCGRRVVKVEEIINYYNSLRSDKEPASKVEKMKMMEIAPAKRARGRGRPPKNKNGGATK</sequence>
<evidence type="ECO:0000313" key="2">
    <source>
        <dbReference type="EMBL" id="BBP00365.1"/>
    </source>
</evidence>
<dbReference type="AlphaFoldDB" id="A0A809RFJ7"/>
<dbReference type="Proteomes" id="UP000463939">
    <property type="component" value="Chromosome"/>
</dbReference>
<reference evidence="3" key="1">
    <citation type="submission" date="2019-11" db="EMBL/GenBank/DDBJ databases">
        <title>Isolation and characterization of a novel species in the genus Sulfuriferula.</title>
        <authorList>
            <person name="Mochizuki J."/>
            <person name="Kojima H."/>
            <person name="Fukui M."/>
        </authorList>
    </citation>
    <scope>NUCLEOTIDE SEQUENCE [LARGE SCALE GENOMIC DNA]</scope>
    <source>
        <strain evidence="3">SGTM</strain>
    </source>
</reference>
<dbReference type="KEGG" id="sniv:SFSGTM_10730"/>
<dbReference type="RefSeq" id="WP_162084308.1">
    <property type="nucleotide sequence ID" value="NZ_AP021881.1"/>
</dbReference>
<evidence type="ECO:0000313" key="3">
    <source>
        <dbReference type="Proteomes" id="UP000463939"/>
    </source>
</evidence>
<feature type="region of interest" description="Disordered" evidence="1">
    <location>
        <begin position="85"/>
        <end position="107"/>
    </location>
</feature>
<dbReference type="EMBL" id="AP021881">
    <property type="protein sequence ID" value="BBP00365.1"/>
    <property type="molecule type" value="Genomic_DNA"/>
</dbReference>
<evidence type="ECO:0008006" key="4">
    <source>
        <dbReference type="Google" id="ProtNLM"/>
    </source>
</evidence>
<gene>
    <name evidence="2" type="ORF">SFSGTM_10730</name>
</gene>
<feature type="compositionally biased region" description="Basic residues" evidence="1">
    <location>
        <begin position="89"/>
        <end position="99"/>
    </location>
</feature>
<name>A0A809RFJ7_9PROT</name>
<proteinExistence type="predicted"/>